<dbReference type="CDD" id="cd07361">
    <property type="entry name" value="MEMO_like"/>
    <property type="match status" value="1"/>
</dbReference>
<dbReference type="Pfam" id="PF01875">
    <property type="entry name" value="Memo"/>
    <property type="match status" value="1"/>
</dbReference>
<dbReference type="InterPro" id="IPR002737">
    <property type="entry name" value="MEMO1_fam"/>
</dbReference>
<dbReference type="AlphaFoldDB" id="A0A832LXH2"/>
<evidence type="ECO:0000256" key="1">
    <source>
        <dbReference type="ARBA" id="ARBA00006315"/>
    </source>
</evidence>
<accession>A0A832LXH2</accession>
<organism evidence="2">
    <name type="scientific">Caldimicrobium thiodismutans</name>
    <dbReference type="NCBI Taxonomy" id="1653476"/>
    <lineage>
        <taxon>Bacteria</taxon>
        <taxon>Pseudomonadati</taxon>
        <taxon>Thermodesulfobacteriota</taxon>
        <taxon>Thermodesulfobacteria</taxon>
        <taxon>Thermodesulfobacteriales</taxon>
        <taxon>Thermodesulfobacteriaceae</taxon>
        <taxon>Caldimicrobium</taxon>
    </lineage>
</organism>
<proteinExistence type="inferred from homology"/>
<dbReference type="Gene3D" id="3.40.830.10">
    <property type="entry name" value="LigB-like"/>
    <property type="match status" value="1"/>
</dbReference>
<dbReference type="NCBIfam" id="TIGR04336">
    <property type="entry name" value="AmmeMemoSam_B"/>
    <property type="match status" value="1"/>
</dbReference>
<comment type="caution">
    <text evidence="2">The sequence shown here is derived from an EMBL/GenBank/DDBJ whole genome shotgun (WGS) entry which is preliminary data.</text>
</comment>
<dbReference type="EMBL" id="DSZU01000067">
    <property type="protein sequence ID" value="HGV55225.1"/>
    <property type="molecule type" value="Genomic_DNA"/>
</dbReference>
<evidence type="ECO:0000313" key="2">
    <source>
        <dbReference type="EMBL" id="HGV55225.1"/>
    </source>
</evidence>
<reference evidence="2" key="1">
    <citation type="journal article" date="2020" name="mSystems">
        <title>Genome- and Community-Level Interaction Insights into Carbon Utilization and Element Cycling Functions of Hydrothermarchaeota in Hydrothermal Sediment.</title>
        <authorList>
            <person name="Zhou Z."/>
            <person name="Liu Y."/>
            <person name="Xu W."/>
            <person name="Pan J."/>
            <person name="Luo Z.H."/>
            <person name="Li M."/>
        </authorList>
    </citation>
    <scope>NUCLEOTIDE SEQUENCE [LARGE SCALE GENOMIC DNA]</scope>
    <source>
        <strain evidence="2">SpSt-605</strain>
    </source>
</reference>
<comment type="similarity">
    <text evidence="1">Belongs to the MEMO1 family.</text>
</comment>
<dbReference type="PANTHER" id="PTHR11060">
    <property type="entry name" value="PROTEIN MEMO1"/>
    <property type="match status" value="1"/>
</dbReference>
<dbReference type="PANTHER" id="PTHR11060:SF0">
    <property type="entry name" value="PROTEIN MEMO1"/>
    <property type="match status" value="1"/>
</dbReference>
<sequence>MEPDFKPLLRQVDLIPGEYEGQPVFFLRDPIGFVEEVVILPQGVLFLLALMNGENDLRDLQVEATKRAGQIVPLEEIERLVQFLDEKGLLWSKNFEELKERAYEKWFQQKVRPMAHANQAYPLDEKEASWFISEVLKLSEADSGPPPRILIAPHIDIRAGAKAYAEAYKRFNIPPGSRVIIFGVGHYLDFPYSVLTKDLATPFGFLRSDRGGLLFLTHSKKLELFPDHMAHKLEHSLEFQALFLKYLKGDEVVALPFLIGSHRILVQNRELAEKLVEALIELFDERTYLVLGIDYCHLGLRYGDPFEVDDKLKSEALEIDRTMTQLAFEGKSEELERFILEKEGFKNCGASSLYLLSLLMAKGGFCGRGEIFYQEALPFGQGSMVSVLSAGYFF</sequence>
<gene>
    <name evidence="2" type="primary">amrB</name>
    <name evidence="2" type="ORF">ENT73_03965</name>
</gene>
<protein>
    <submittedName>
        <fullName evidence="2">AmmeMemoRadiSam system protein B</fullName>
    </submittedName>
</protein>
<name>A0A832LXH2_9BACT</name>